<proteinExistence type="predicted"/>
<gene>
    <name evidence="1" type="ORF">IAA81_00180</name>
</gene>
<organism evidence="1 2">
    <name type="scientific">Candidatus Gallitreponema excrementavium</name>
    <dbReference type="NCBI Taxonomy" id="2840840"/>
    <lineage>
        <taxon>Bacteria</taxon>
        <taxon>Pseudomonadati</taxon>
        <taxon>Spirochaetota</taxon>
        <taxon>Spirochaetia</taxon>
        <taxon>Spirochaetales</taxon>
        <taxon>Candidatus Gallitreponema</taxon>
    </lineage>
</organism>
<reference evidence="1" key="2">
    <citation type="journal article" date="2021" name="PeerJ">
        <title>Extensive microbial diversity within the chicken gut microbiome revealed by metagenomics and culture.</title>
        <authorList>
            <person name="Gilroy R."/>
            <person name="Ravi A."/>
            <person name="Getino M."/>
            <person name="Pursley I."/>
            <person name="Horton D.L."/>
            <person name="Alikhan N.F."/>
            <person name="Baker D."/>
            <person name="Gharbi K."/>
            <person name="Hall N."/>
            <person name="Watson M."/>
            <person name="Adriaenssens E.M."/>
            <person name="Foster-Nyarko E."/>
            <person name="Jarju S."/>
            <person name="Secka A."/>
            <person name="Antonio M."/>
            <person name="Oren A."/>
            <person name="Chaudhuri R.R."/>
            <person name="La Ragione R."/>
            <person name="Hildebrand F."/>
            <person name="Pallen M.J."/>
        </authorList>
    </citation>
    <scope>NUCLEOTIDE SEQUENCE</scope>
    <source>
        <strain evidence="1">10532</strain>
    </source>
</reference>
<accession>A0A9D9HMK7</accession>
<comment type="caution">
    <text evidence="1">The sequence shown here is derived from an EMBL/GenBank/DDBJ whole genome shotgun (WGS) entry which is preliminary data.</text>
</comment>
<protein>
    <submittedName>
        <fullName evidence="1">Transposase</fullName>
    </submittedName>
</protein>
<dbReference type="AlphaFoldDB" id="A0A9D9HMK7"/>
<evidence type="ECO:0000313" key="2">
    <source>
        <dbReference type="Proteomes" id="UP000823638"/>
    </source>
</evidence>
<sequence>MRLGWTTGKYSTTYRAVKTVRINGENKTLIVKTFGSEKYICETYGVTDAKAWAKEQVRLMNEAEQQDTAVFQIELSAAKDLSMDMQRCFNGGYLFLQQIYYELGLDRICVMIRTRHGFDYNLNAILSRLLYTRILFPSSKHSSYKDSFRFIEQPDFELHQ</sequence>
<feature type="non-terminal residue" evidence="1">
    <location>
        <position position="160"/>
    </location>
</feature>
<name>A0A9D9HMK7_9SPIR</name>
<dbReference type="Proteomes" id="UP000823638">
    <property type="component" value="Unassembled WGS sequence"/>
</dbReference>
<dbReference type="EMBL" id="JADIMM010000003">
    <property type="protein sequence ID" value="MBO8456629.1"/>
    <property type="molecule type" value="Genomic_DNA"/>
</dbReference>
<evidence type="ECO:0000313" key="1">
    <source>
        <dbReference type="EMBL" id="MBO8456629.1"/>
    </source>
</evidence>
<reference evidence="1" key="1">
    <citation type="submission" date="2020-10" db="EMBL/GenBank/DDBJ databases">
        <authorList>
            <person name="Gilroy R."/>
        </authorList>
    </citation>
    <scope>NUCLEOTIDE SEQUENCE</scope>
    <source>
        <strain evidence="1">10532</strain>
    </source>
</reference>